<comment type="cofactor">
    <cofactor evidence="1">
        <name>Mg(2+)</name>
        <dbReference type="ChEBI" id="CHEBI:18420"/>
    </cofactor>
</comment>
<keyword evidence="12" id="KW-1185">Reference proteome</keyword>
<dbReference type="InterPro" id="IPR015375">
    <property type="entry name" value="NADH_PPase-like_N"/>
</dbReference>
<dbReference type="EMBL" id="JAOVZR010000001">
    <property type="protein sequence ID" value="MCY0149215.1"/>
    <property type="molecule type" value="Genomic_DNA"/>
</dbReference>
<dbReference type="Gene3D" id="3.90.79.20">
    <property type="match status" value="1"/>
</dbReference>
<evidence type="ECO:0000256" key="8">
    <source>
        <dbReference type="ARBA" id="ARBA00023027"/>
    </source>
</evidence>
<dbReference type="Pfam" id="PF00293">
    <property type="entry name" value="NUDIX"/>
    <property type="match status" value="1"/>
</dbReference>
<comment type="similarity">
    <text evidence="3">Belongs to the Nudix hydrolase family. NudC subfamily.</text>
</comment>
<dbReference type="InterPro" id="IPR050241">
    <property type="entry name" value="NAD-cap_RNA_hydrolase_NudC"/>
</dbReference>
<evidence type="ECO:0000256" key="7">
    <source>
        <dbReference type="ARBA" id="ARBA00022842"/>
    </source>
</evidence>
<keyword evidence="7" id="KW-0460">Magnesium</keyword>
<dbReference type="InterPro" id="IPR049734">
    <property type="entry name" value="NudC-like_C"/>
</dbReference>
<evidence type="ECO:0000256" key="5">
    <source>
        <dbReference type="ARBA" id="ARBA00022723"/>
    </source>
</evidence>
<proteinExistence type="inferred from homology"/>
<dbReference type="NCBIfam" id="NF001299">
    <property type="entry name" value="PRK00241.1"/>
    <property type="match status" value="1"/>
</dbReference>
<name>A0ABT3ZBR7_9HYPH</name>
<keyword evidence="5" id="KW-0479">Metal-binding</keyword>
<dbReference type="EC" id="3.6.1.22" evidence="4"/>
<dbReference type="Gene3D" id="3.90.79.10">
    <property type="entry name" value="Nucleoside Triphosphate Pyrophosphohydrolase"/>
    <property type="match status" value="1"/>
</dbReference>
<keyword evidence="6 11" id="KW-0378">Hydrolase</keyword>
<accession>A0ABT3ZBR7</accession>
<evidence type="ECO:0000259" key="10">
    <source>
        <dbReference type="PROSITE" id="PS51462"/>
    </source>
</evidence>
<dbReference type="InterPro" id="IPR015797">
    <property type="entry name" value="NUDIX_hydrolase-like_dom_sf"/>
</dbReference>
<evidence type="ECO:0000256" key="9">
    <source>
        <dbReference type="ARBA" id="ARBA00023679"/>
    </source>
</evidence>
<dbReference type="PANTHER" id="PTHR42904:SF6">
    <property type="entry name" value="NAD-CAPPED RNA HYDROLASE NUDT12"/>
    <property type="match status" value="1"/>
</dbReference>
<comment type="catalytic activity">
    <reaction evidence="9">
        <text>a 5'-end NAD(+)-phospho-ribonucleoside in mRNA + H2O = a 5'-end phospho-adenosine-phospho-ribonucleoside in mRNA + beta-nicotinamide D-ribonucleotide + 2 H(+)</text>
        <dbReference type="Rhea" id="RHEA:60876"/>
        <dbReference type="Rhea" id="RHEA-COMP:15698"/>
        <dbReference type="Rhea" id="RHEA-COMP:15719"/>
        <dbReference type="ChEBI" id="CHEBI:14649"/>
        <dbReference type="ChEBI" id="CHEBI:15377"/>
        <dbReference type="ChEBI" id="CHEBI:15378"/>
        <dbReference type="ChEBI" id="CHEBI:144029"/>
        <dbReference type="ChEBI" id="CHEBI:144051"/>
    </reaction>
    <physiologicalReaction direction="left-to-right" evidence="9">
        <dbReference type="Rhea" id="RHEA:60877"/>
    </physiologicalReaction>
</comment>
<evidence type="ECO:0000256" key="1">
    <source>
        <dbReference type="ARBA" id="ARBA00001946"/>
    </source>
</evidence>
<evidence type="ECO:0000256" key="6">
    <source>
        <dbReference type="ARBA" id="ARBA00022801"/>
    </source>
</evidence>
<evidence type="ECO:0000256" key="3">
    <source>
        <dbReference type="ARBA" id="ARBA00009595"/>
    </source>
</evidence>
<dbReference type="CDD" id="cd03429">
    <property type="entry name" value="NUDIX_NADH_pyrophosphatase_Nudt13"/>
    <property type="match status" value="1"/>
</dbReference>
<dbReference type="Proteomes" id="UP001073227">
    <property type="component" value="Unassembled WGS sequence"/>
</dbReference>
<dbReference type="SUPFAM" id="SSF55811">
    <property type="entry name" value="Nudix"/>
    <property type="match status" value="1"/>
</dbReference>
<comment type="caution">
    <text evidence="11">The sequence shown here is derived from an EMBL/GenBank/DDBJ whole genome shotgun (WGS) entry which is preliminary data.</text>
</comment>
<protein>
    <recommendedName>
        <fullName evidence="4">NAD(+) diphosphatase</fullName>
        <ecNumber evidence="4">3.6.1.22</ecNumber>
    </recommendedName>
</protein>
<evidence type="ECO:0000313" key="12">
    <source>
        <dbReference type="Proteomes" id="UP001073227"/>
    </source>
</evidence>
<sequence length="321" mass="35460">MPFSLFDHDAPHGEASRLVAFSSNRLDRRSEHRSENELGDALADPATRYFAITEGRLAMRVNGAAPQGLLEAPDLELMQPRHGDAVLIGWDEHNAARIAVPVGIAADDLPEPYKAIDTRSVYRQALLDEETLGAFAQGTSLVSWALANRHCGACGKIMTPEAGGYRRKCMACGHTVFPRTDPVAIMLGVDEQRDQCLLGRSPHFPPGMYSCLAGFIEPGETMEDAVRRETLEESGIRIGRVRYHASQPWPMPHSLMIGVYAEAQSLEIARDTAELEDCRWFSREETEAMLANVLGEDAASAPPPGAIAHRLMRDWLDWDKK</sequence>
<dbReference type="GO" id="GO:0016787">
    <property type="term" value="F:hydrolase activity"/>
    <property type="evidence" value="ECO:0007669"/>
    <property type="project" value="UniProtKB-KW"/>
</dbReference>
<organism evidence="11 12">
    <name type="scientific">Hoeflea algicola</name>
    <dbReference type="NCBI Taxonomy" id="2983763"/>
    <lineage>
        <taxon>Bacteria</taxon>
        <taxon>Pseudomonadati</taxon>
        <taxon>Pseudomonadota</taxon>
        <taxon>Alphaproteobacteria</taxon>
        <taxon>Hyphomicrobiales</taxon>
        <taxon>Rhizobiaceae</taxon>
        <taxon>Hoeflea</taxon>
    </lineage>
</organism>
<dbReference type="PROSITE" id="PS00893">
    <property type="entry name" value="NUDIX_BOX"/>
    <property type="match status" value="1"/>
</dbReference>
<evidence type="ECO:0000256" key="4">
    <source>
        <dbReference type="ARBA" id="ARBA00012381"/>
    </source>
</evidence>
<dbReference type="PANTHER" id="PTHR42904">
    <property type="entry name" value="NUDIX HYDROLASE, NUDC SUBFAMILY"/>
    <property type="match status" value="1"/>
</dbReference>
<dbReference type="InterPro" id="IPR020084">
    <property type="entry name" value="NUDIX_hydrolase_CS"/>
</dbReference>
<dbReference type="RefSeq" id="WP_267654716.1">
    <property type="nucleotide sequence ID" value="NZ_JAOVZR010000001.1"/>
</dbReference>
<dbReference type="InterPro" id="IPR000086">
    <property type="entry name" value="NUDIX_hydrolase_dom"/>
</dbReference>
<reference evidence="11" key="1">
    <citation type="submission" date="2022-10" db="EMBL/GenBank/DDBJ databases">
        <title>Hoeflea sp. G2-23, isolated from marine algae.</title>
        <authorList>
            <person name="Kristyanto S."/>
            <person name="Kim J.M."/>
            <person name="Jeon C.O."/>
        </authorList>
    </citation>
    <scope>NUCLEOTIDE SEQUENCE</scope>
    <source>
        <strain evidence="11">G2-23</strain>
    </source>
</reference>
<gene>
    <name evidence="11" type="primary">nudC</name>
    <name evidence="11" type="ORF">OEG84_16240</name>
</gene>
<dbReference type="PROSITE" id="PS51462">
    <property type="entry name" value="NUDIX"/>
    <property type="match status" value="1"/>
</dbReference>
<keyword evidence="8" id="KW-0520">NAD</keyword>
<evidence type="ECO:0000256" key="2">
    <source>
        <dbReference type="ARBA" id="ARBA00001947"/>
    </source>
</evidence>
<feature type="domain" description="Nudix hydrolase" evidence="10">
    <location>
        <begin position="178"/>
        <end position="303"/>
    </location>
</feature>
<evidence type="ECO:0000313" key="11">
    <source>
        <dbReference type="EMBL" id="MCY0149215.1"/>
    </source>
</evidence>
<dbReference type="Pfam" id="PF09296">
    <property type="entry name" value="NUDIX-like"/>
    <property type="match status" value="1"/>
</dbReference>
<comment type="cofactor">
    <cofactor evidence="2">
        <name>Zn(2+)</name>
        <dbReference type="ChEBI" id="CHEBI:29105"/>
    </cofactor>
</comment>